<evidence type="ECO:0000313" key="4">
    <source>
        <dbReference type="Proteomes" id="UP000663722"/>
    </source>
</evidence>
<feature type="compositionally biased region" description="Basic and acidic residues" evidence="1">
    <location>
        <begin position="229"/>
        <end position="240"/>
    </location>
</feature>
<dbReference type="PANTHER" id="PTHR31157:SF1">
    <property type="entry name" value="SCP DOMAIN-CONTAINING PROTEIN"/>
    <property type="match status" value="1"/>
</dbReference>
<accession>A0A975BS56</accession>
<evidence type="ECO:0000256" key="1">
    <source>
        <dbReference type="SAM" id="MobiDB-lite"/>
    </source>
</evidence>
<organism evidence="3 4">
    <name type="scientific">Desulfonema magnum</name>
    <dbReference type="NCBI Taxonomy" id="45655"/>
    <lineage>
        <taxon>Bacteria</taxon>
        <taxon>Pseudomonadati</taxon>
        <taxon>Thermodesulfobacteriota</taxon>
        <taxon>Desulfobacteria</taxon>
        <taxon>Desulfobacterales</taxon>
        <taxon>Desulfococcaceae</taxon>
        <taxon>Desulfonema</taxon>
    </lineage>
</organism>
<protein>
    <recommendedName>
        <fullName evidence="5">SCP domain-containing protein</fullName>
    </recommendedName>
</protein>
<dbReference type="PANTHER" id="PTHR31157">
    <property type="entry name" value="SCP DOMAIN-CONTAINING PROTEIN"/>
    <property type="match status" value="1"/>
</dbReference>
<name>A0A975BS56_9BACT</name>
<evidence type="ECO:0000256" key="2">
    <source>
        <dbReference type="SAM" id="SignalP"/>
    </source>
</evidence>
<feature type="signal peptide" evidence="2">
    <location>
        <begin position="1"/>
        <end position="26"/>
    </location>
</feature>
<keyword evidence="4" id="KW-1185">Reference proteome</keyword>
<feature type="region of interest" description="Disordered" evidence="1">
    <location>
        <begin position="206"/>
        <end position="240"/>
    </location>
</feature>
<dbReference type="InterPro" id="IPR035940">
    <property type="entry name" value="CAP_sf"/>
</dbReference>
<reference evidence="3" key="1">
    <citation type="journal article" date="2021" name="Microb. Physiol.">
        <title>Proteogenomic Insights into the Physiology of Marine, Sulfate-Reducing, Filamentous Desulfonema limicola and Desulfonema magnum.</title>
        <authorList>
            <person name="Schnaars V."/>
            <person name="Wohlbrand L."/>
            <person name="Scheve S."/>
            <person name="Hinrichs C."/>
            <person name="Reinhardt R."/>
            <person name="Rabus R."/>
        </authorList>
    </citation>
    <scope>NUCLEOTIDE SEQUENCE</scope>
    <source>
        <strain evidence="3">4be13</strain>
    </source>
</reference>
<dbReference type="CDD" id="cd05379">
    <property type="entry name" value="CAP_bacterial"/>
    <property type="match status" value="1"/>
</dbReference>
<feature type="compositionally biased region" description="Polar residues" evidence="1">
    <location>
        <begin position="219"/>
        <end position="228"/>
    </location>
</feature>
<gene>
    <name evidence="3" type="ORF">dnm_066500</name>
</gene>
<sequence>MYRKFIFLMRRVFIFTLCTNFCSAYSADVYQYGWNDIFVNTAREVSYLTEAEKQVIIVLNKARTNPPLFAEKYLAEWADKSHVAKDCYDRLKGMRPIKPLYPSKALSMAARDYVNKTYKNTESALLWTRRLESYGKWNGDIAESIFYGRRDPLEIVVQLMIRREESAMKHQENILNPLHHFVGVAMGPHNIYRYVCVAEFASDIKESGRSDRNHRGESFSASETSEILKTSEVRSDPKRD</sequence>
<feature type="chain" id="PRO_5037193233" description="SCP domain-containing protein" evidence="2">
    <location>
        <begin position="27"/>
        <end position="240"/>
    </location>
</feature>
<keyword evidence="2" id="KW-0732">Signal</keyword>
<dbReference type="AlphaFoldDB" id="A0A975BS56"/>
<evidence type="ECO:0008006" key="5">
    <source>
        <dbReference type="Google" id="ProtNLM"/>
    </source>
</evidence>
<dbReference type="EMBL" id="CP061800">
    <property type="protein sequence ID" value="QTA90590.1"/>
    <property type="molecule type" value="Genomic_DNA"/>
</dbReference>
<proteinExistence type="predicted"/>
<dbReference type="Gene3D" id="3.40.33.10">
    <property type="entry name" value="CAP"/>
    <property type="match status" value="1"/>
</dbReference>
<evidence type="ECO:0000313" key="3">
    <source>
        <dbReference type="EMBL" id="QTA90590.1"/>
    </source>
</evidence>
<dbReference type="KEGG" id="dmm:dnm_066500"/>
<dbReference type="Proteomes" id="UP000663722">
    <property type="component" value="Chromosome"/>
</dbReference>
<feature type="compositionally biased region" description="Basic and acidic residues" evidence="1">
    <location>
        <begin position="206"/>
        <end position="217"/>
    </location>
</feature>